<dbReference type="PANTHER" id="PTHR33303:SF2">
    <property type="entry name" value="COA-BINDING DOMAIN-CONTAINING PROTEIN"/>
    <property type="match status" value="1"/>
</dbReference>
<dbReference type="RefSeq" id="WP_310174433.1">
    <property type="nucleotide sequence ID" value="NZ_BAABHE010000002.1"/>
</dbReference>
<proteinExistence type="predicted"/>
<evidence type="ECO:0000313" key="3">
    <source>
        <dbReference type="Proteomes" id="UP001183794"/>
    </source>
</evidence>
<sequence length="150" mass="15869">MTQLSNSPQAANAPGLVDTLLTDAGATWAVVGLTDTPGRVAKSIAAFLQSELGMDVIPVNRRREPVNGQRAYGRLAEIPHPIDVVHVFVNGDAAVGVVDEAIRKGVKNLWFQIGVDSPAAVDKALAAGLNVVTDTCPSIEGRMRSLGWRM</sequence>
<comment type="caution">
    <text evidence="2">The sequence shown here is derived from an EMBL/GenBank/DDBJ whole genome shotgun (WGS) entry which is preliminary data.</text>
</comment>
<dbReference type="Gene3D" id="3.40.50.720">
    <property type="entry name" value="NAD(P)-binding Rossmann-like Domain"/>
    <property type="match status" value="1"/>
</dbReference>
<dbReference type="Pfam" id="PF13380">
    <property type="entry name" value="CoA_binding_2"/>
    <property type="match status" value="1"/>
</dbReference>
<evidence type="ECO:0000313" key="2">
    <source>
        <dbReference type="EMBL" id="MDR7347812.1"/>
    </source>
</evidence>
<protein>
    <submittedName>
        <fullName evidence="2">CoA-binding protein</fullName>
    </submittedName>
</protein>
<organism evidence="2 3">
    <name type="scientific">Enteractinococcus fodinae</name>
    <dbReference type="NCBI Taxonomy" id="684663"/>
    <lineage>
        <taxon>Bacteria</taxon>
        <taxon>Bacillati</taxon>
        <taxon>Actinomycetota</taxon>
        <taxon>Actinomycetes</taxon>
        <taxon>Micrococcales</taxon>
        <taxon>Micrococcaceae</taxon>
    </lineage>
</organism>
<dbReference type="Proteomes" id="UP001183794">
    <property type="component" value="Unassembled WGS sequence"/>
</dbReference>
<dbReference type="PANTHER" id="PTHR33303">
    <property type="entry name" value="CYTOPLASMIC PROTEIN-RELATED"/>
    <property type="match status" value="1"/>
</dbReference>
<reference evidence="2 3" key="1">
    <citation type="submission" date="2023-07" db="EMBL/GenBank/DDBJ databases">
        <title>Sequencing the genomes of 1000 actinobacteria strains.</title>
        <authorList>
            <person name="Klenk H.-P."/>
        </authorList>
    </citation>
    <scope>NUCLEOTIDE SEQUENCE [LARGE SCALE GENOMIC DNA]</scope>
    <source>
        <strain evidence="2 3">DSM 22966</strain>
    </source>
</reference>
<accession>A0ABU2B2I3</accession>
<name>A0ABU2B2I3_9MICC</name>
<dbReference type="SMART" id="SM00881">
    <property type="entry name" value="CoA_binding"/>
    <property type="match status" value="1"/>
</dbReference>
<gene>
    <name evidence="2" type="ORF">J2S62_002069</name>
</gene>
<feature type="domain" description="CoA-binding" evidence="1">
    <location>
        <begin position="21"/>
        <end position="115"/>
    </location>
</feature>
<evidence type="ECO:0000259" key="1">
    <source>
        <dbReference type="SMART" id="SM00881"/>
    </source>
</evidence>
<dbReference type="InterPro" id="IPR003781">
    <property type="entry name" value="CoA-bd"/>
</dbReference>
<dbReference type="SUPFAM" id="SSF51735">
    <property type="entry name" value="NAD(P)-binding Rossmann-fold domains"/>
    <property type="match status" value="1"/>
</dbReference>
<keyword evidence="3" id="KW-1185">Reference proteome</keyword>
<dbReference type="EMBL" id="JAVDYJ010000001">
    <property type="protein sequence ID" value="MDR7347812.1"/>
    <property type="molecule type" value="Genomic_DNA"/>
</dbReference>
<dbReference type="InterPro" id="IPR036291">
    <property type="entry name" value="NAD(P)-bd_dom_sf"/>
</dbReference>